<comment type="caution">
    <text evidence="8">The sequence shown here is derived from an EMBL/GenBank/DDBJ whole genome shotgun (WGS) entry which is preliminary data.</text>
</comment>
<dbReference type="PANTHER" id="PTHR11138">
    <property type="entry name" value="METHIONYL-TRNA FORMYLTRANSFERASE"/>
    <property type="match status" value="1"/>
</dbReference>
<evidence type="ECO:0000259" key="7">
    <source>
        <dbReference type="Pfam" id="PF02911"/>
    </source>
</evidence>
<sequence length="304" mass="34632">MKIVFMGTPSYALQILQELILNDFEIVCVVTQEDKVVGRKQILTPPIVKEWILKSGKNIKIFQPKSLKEEWIKYEIENLKPDFIVVAAYGKILPKSILDIAPCINLHTSILPKYRGASPIQSAILDGLEISGVTAMKMDIGLDDGDILDIEYIDIKNLKSDEVFEKMSKVAANLTIKVLNNYKNIKPVKQNHALATSCKKIKKMDGIIKFSDCVDIVMRKFRAFYPWPGIFLENGTKLLDIKISSNLRNFELGRISNLKKDSFSIQFQDGEIEILKLQEIGKKPIFAKDFINGKRLKIDDKFCY</sequence>
<dbReference type="NCBIfam" id="TIGR00460">
    <property type="entry name" value="fmt"/>
    <property type="match status" value="1"/>
</dbReference>
<dbReference type="AlphaFoldDB" id="A0A6L5WHQ3"/>
<dbReference type="EC" id="2.1.2.9" evidence="2 5"/>
<dbReference type="CDD" id="cd08704">
    <property type="entry name" value="Met_tRNA_FMT_C"/>
    <property type="match status" value="1"/>
</dbReference>
<evidence type="ECO:0000256" key="3">
    <source>
        <dbReference type="ARBA" id="ARBA00022679"/>
    </source>
</evidence>
<comment type="function">
    <text evidence="5">Attaches a formyl group to the free amino group of methionyl-tRNA(fMet). The formyl group appears to play a dual role in the initiator identity of N-formylmethionyl-tRNA by promoting its recognition by IF2 and preventing the misappropriation of this tRNA by the elongation apparatus.</text>
</comment>
<evidence type="ECO:0000256" key="5">
    <source>
        <dbReference type="HAMAP-Rule" id="MF_00182"/>
    </source>
</evidence>
<dbReference type="Proteomes" id="UP000476338">
    <property type="component" value="Unassembled WGS sequence"/>
</dbReference>
<evidence type="ECO:0000259" key="6">
    <source>
        <dbReference type="Pfam" id="PF00551"/>
    </source>
</evidence>
<keyword evidence="4 5" id="KW-0648">Protein biosynthesis</keyword>
<evidence type="ECO:0000256" key="2">
    <source>
        <dbReference type="ARBA" id="ARBA00012261"/>
    </source>
</evidence>
<feature type="domain" description="Formyl transferase N-terminal" evidence="6">
    <location>
        <begin position="1"/>
        <end position="172"/>
    </location>
</feature>
<dbReference type="InterPro" id="IPR036477">
    <property type="entry name" value="Formyl_transf_N_sf"/>
</dbReference>
<dbReference type="PANTHER" id="PTHR11138:SF5">
    <property type="entry name" value="METHIONYL-TRNA FORMYLTRANSFERASE, MITOCHONDRIAL"/>
    <property type="match status" value="1"/>
</dbReference>
<dbReference type="SUPFAM" id="SSF53328">
    <property type="entry name" value="Formyltransferase"/>
    <property type="match status" value="1"/>
</dbReference>
<keyword evidence="3 5" id="KW-0808">Transferase</keyword>
<dbReference type="GO" id="GO:0005829">
    <property type="term" value="C:cytosol"/>
    <property type="evidence" value="ECO:0007669"/>
    <property type="project" value="TreeGrafter"/>
</dbReference>
<gene>
    <name evidence="5" type="primary">fmt</name>
    <name evidence="8" type="ORF">F1B92_05530</name>
</gene>
<proteinExistence type="inferred from homology"/>
<dbReference type="Pfam" id="PF02911">
    <property type="entry name" value="Formyl_trans_C"/>
    <property type="match status" value="1"/>
</dbReference>
<dbReference type="InterPro" id="IPR044135">
    <property type="entry name" value="Met-tRNA-FMT_C"/>
</dbReference>
<dbReference type="InterPro" id="IPR002376">
    <property type="entry name" value="Formyl_transf_N"/>
</dbReference>
<evidence type="ECO:0000313" key="8">
    <source>
        <dbReference type="EMBL" id="MSN96629.1"/>
    </source>
</evidence>
<dbReference type="CDD" id="cd08646">
    <property type="entry name" value="FMT_core_Met-tRNA-FMT_N"/>
    <property type="match status" value="1"/>
</dbReference>
<keyword evidence="9" id="KW-1185">Reference proteome</keyword>
<feature type="binding site" evidence="5">
    <location>
        <begin position="109"/>
        <end position="112"/>
    </location>
    <ligand>
        <name>(6S)-5,6,7,8-tetrahydrofolate</name>
        <dbReference type="ChEBI" id="CHEBI:57453"/>
    </ligand>
</feature>
<name>A0A6L5WHQ3_9BACT</name>
<evidence type="ECO:0000256" key="1">
    <source>
        <dbReference type="ARBA" id="ARBA00010699"/>
    </source>
</evidence>
<accession>A0A6L5WHQ3</accession>
<dbReference type="Gene3D" id="3.40.50.12230">
    <property type="match status" value="1"/>
</dbReference>
<dbReference type="InterPro" id="IPR041711">
    <property type="entry name" value="Met-tRNA-FMT_N"/>
</dbReference>
<evidence type="ECO:0000313" key="9">
    <source>
        <dbReference type="Proteomes" id="UP000476338"/>
    </source>
</evidence>
<protein>
    <recommendedName>
        <fullName evidence="2 5">Methionyl-tRNA formyltransferase</fullName>
        <ecNumber evidence="2 5">2.1.2.9</ecNumber>
    </recommendedName>
</protein>
<reference evidence="8 9" key="2">
    <citation type="submission" date="2020-03" db="EMBL/GenBank/DDBJ databases">
        <title>Campylobacter portucalensis sp. nov., a new species of Campylobacter isolated from the reproductive tract of bulls.</title>
        <authorList>
            <person name="Silva M.F."/>
            <person name="Pereira G."/>
            <person name="Carneiro C."/>
            <person name="Hemphill A."/>
            <person name="Mateus L."/>
            <person name="Lopes-Da-Costa L."/>
            <person name="Silva E."/>
        </authorList>
    </citation>
    <scope>NUCLEOTIDE SEQUENCE [LARGE SCALE GENOMIC DNA]</scope>
    <source>
        <strain evidence="8 9">FMV-PI01</strain>
    </source>
</reference>
<comment type="similarity">
    <text evidence="1 5">Belongs to the Fmt family.</text>
</comment>
<dbReference type="SUPFAM" id="SSF50486">
    <property type="entry name" value="FMT C-terminal domain-like"/>
    <property type="match status" value="1"/>
</dbReference>
<dbReference type="Pfam" id="PF00551">
    <property type="entry name" value="Formyl_trans_N"/>
    <property type="match status" value="1"/>
</dbReference>
<organism evidence="8 9">
    <name type="scientific">Campylobacter portucalensis</name>
    <dbReference type="NCBI Taxonomy" id="2608384"/>
    <lineage>
        <taxon>Bacteria</taxon>
        <taxon>Pseudomonadati</taxon>
        <taxon>Campylobacterota</taxon>
        <taxon>Epsilonproteobacteria</taxon>
        <taxon>Campylobacterales</taxon>
        <taxon>Campylobacteraceae</taxon>
        <taxon>Campylobacter</taxon>
    </lineage>
</organism>
<reference evidence="8 9" key="1">
    <citation type="submission" date="2019-09" db="EMBL/GenBank/DDBJ databases">
        <authorList>
            <person name="Silva M."/>
            <person name="Pereira G."/>
            <person name="Lopes-Da-Costa L."/>
            <person name="Silva E."/>
        </authorList>
    </citation>
    <scope>NUCLEOTIDE SEQUENCE [LARGE SCALE GENOMIC DNA]</scope>
    <source>
        <strain evidence="8 9">FMV-PI01</strain>
    </source>
</reference>
<dbReference type="HAMAP" id="MF_00182">
    <property type="entry name" value="Formyl_trans"/>
    <property type="match status" value="1"/>
</dbReference>
<comment type="catalytic activity">
    <reaction evidence="5">
        <text>L-methionyl-tRNA(fMet) + (6R)-10-formyltetrahydrofolate = N-formyl-L-methionyl-tRNA(fMet) + (6S)-5,6,7,8-tetrahydrofolate + H(+)</text>
        <dbReference type="Rhea" id="RHEA:24380"/>
        <dbReference type="Rhea" id="RHEA-COMP:9952"/>
        <dbReference type="Rhea" id="RHEA-COMP:9953"/>
        <dbReference type="ChEBI" id="CHEBI:15378"/>
        <dbReference type="ChEBI" id="CHEBI:57453"/>
        <dbReference type="ChEBI" id="CHEBI:78530"/>
        <dbReference type="ChEBI" id="CHEBI:78844"/>
        <dbReference type="ChEBI" id="CHEBI:195366"/>
        <dbReference type="EC" id="2.1.2.9"/>
    </reaction>
</comment>
<evidence type="ECO:0000256" key="4">
    <source>
        <dbReference type="ARBA" id="ARBA00022917"/>
    </source>
</evidence>
<dbReference type="RefSeq" id="WP_154570897.1">
    <property type="nucleotide sequence ID" value="NZ_VWSJ01000021.1"/>
</dbReference>
<dbReference type="InterPro" id="IPR011034">
    <property type="entry name" value="Formyl_transferase-like_C_sf"/>
</dbReference>
<feature type="domain" description="Formyl transferase C-terminal" evidence="7">
    <location>
        <begin position="200"/>
        <end position="295"/>
    </location>
</feature>
<dbReference type="GO" id="GO:0004479">
    <property type="term" value="F:methionyl-tRNA formyltransferase activity"/>
    <property type="evidence" value="ECO:0007669"/>
    <property type="project" value="UniProtKB-UniRule"/>
</dbReference>
<dbReference type="InterPro" id="IPR005794">
    <property type="entry name" value="Fmt"/>
</dbReference>
<dbReference type="EMBL" id="VWSJ01000021">
    <property type="protein sequence ID" value="MSN96629.1"/>
    <property type="molecule type" value="Genomic_DNA"/>
</dbReference>
<dbReference type="InterPro" id="IPR005793">
    <property type="entry name" value="Formyl_trans_C"/>
</dbReference>